<evidence type="ECO:0000313" key="2">
    <source>
        <dbReference type="Proteomes" id="UP000075809"/>
    </source>
</evidence>
<proteinExistence type="predicted"/>
<accession>A0A151X215</accession>
<name>A0A151X215_9HYME</name>
<dbReference type="Proteomes" id="UP000075809">
    <property type="component" value="Unassembled WGS sequence"/>
</dbReference>
<dbReference type="EMBL" id="KQ982582">
    <property type="protein sequence ID" value="KYQ54443.1"/>
    <property type="molecule type" value="Genomic_DNA"/>
</dbReference>
<organism evidence="1 2">
    <name type="scientific">Mycetomoellerius zeteki</name>
    <dbReference type="NCBI Taxonomy" id="64791"/>
    <lineage>
        <taxon>Eukaryota</taxon>
        <taxon>Metazoa</taxon>
        <taxon>Ecdysozoa</taxon>
        <taxon>Arthropoda</taxon>
        <taxon>Hexapoda</taxon>
        <taxon>Insecta</taxon>
        <taxon>Pterygota</taxon>
        <taxon>Neoptera</taxon>
        <taxon>Endopterygota</taxon>
        <taxon>Hymenoptera</taxon>
        <taxon>Apocrita</taxon>
        <taxon>Aculeata</taxon>
        <taxon>Formicoidea</taxon>
        <taxon>Formicidae</taxon>
        <taxon>Myrmicinae</taxon>
        <taxon>Mycetomoellerius</taxon>
    </lineage>
</organism>
<protein>
    <submittedName>
        <fullName evidence="1">Uncharacterized protein</fullName>
    </submittedName>
</protein>
<keyword evidence="2" id="KW-1185">Reference proteome</keyword>
<reference evidence="1 2" key="1">
    <citation type="submission" date="2015-09" db="EMBL/GenBank/DDBJ databases">
        <title>Trachymyrmex zeteki WGS genome.</title>
        <authorList>
            <person name="Nygaard S."/>
            <person name="Hu H."/>
            <person name="Boomsma J."/>
            <person name="Zhang G."/>
        </authorList>
    </citation>
    <scope>NUCLEOTIDE SEQUENCE [LARGE SCALE GENOMIC DNA]</scope>
    <source>
        <strain evidence="1">Tzet28-1</strain>
        <tissue evidence="1">Whole body</tissue>
    </source>
</reference>
<sequence>MNYTPTPEELALLHEVEQLDVLVRTRTYMRVNNINNELPLTPEVQSFFYICNGCI</sequence>
<evidence type="ECO:0000313" key="1">
    <source>
        <dbReference type="EMBL" id="KYQ54443.1"/>
    </source>
</evidence>
<gene>
    <name evidence="1" type="ORF">ALC60_06675</name>
</gene>
<dbReference type="AlphaFoldDB" id="A0A151X215"/>